<evidence type="ECO:0000256" key="1">
    <source>
        <dbReference type="ARBA" id="ARBA00000185"/>
    </source>
</evidence>
<dbReference type="GO" id="GO:0003918">
    <property type="term" value="F:DNA topoisomerase type II (double strand cut, ATP-hydrolyzing) activity"/>
    <property type="evidence" value="ECO:0007669"/>
    <property type="project" value="UniProtKB-EC"/>
</dbReference>
<comment type="cofactor">
    <cofactor evidence="2">
        <name>Mg(2+)</name>
        <dbReference type="ChEBI" id="CHEBI:18420"/>
    </cofactor>
</comment>
<evidence type="ECO:0000256" key="4">
    <source>
        <dbReference type="ARBA" id="ARBA00023029"/>
    </source>
</evidence>
<name>A0A5J4W3R0_9EUKA</name>
<reference evidence="8 9" key="1">
    <citation type="submission" date="2019-03" db="EMBL/GenBank/DDBJ databases">
        <title>Single cell metagenomics reveals metabolic interactions within the superorganism composed of flagellate Streblomastix strix and complex community of Bacteroidetes bacteria on its surface.</title>
        <authorList>
            <person name="Treitli S.C."/>
            <person name="Kolisko M."/>
            <person name="Husnik F."/>
            <person name="Keeling P."/>
            <person name="Hampl V."/>
        </authorList>
    </citation>
    <scope>NUCLEOTIDE SEQUENCE [LARGE SCALE GENOMIC DNA]</scope>
    <source>
        <strain evidence="8">ST1C</strain>
    </source>
</reference>
<dbReference type="Proteomes" id="UP000324800">
    <property type="component" value="Unassembled WGS sequence"/>
</dbReference>
<dbReference type="SUPFAM" id="SSF55874">
    <property type="entry name" value="ATPase domain of HSP90 chaperone/DNA topoisomerase II/histidine kinase"/>
    <property type="match status" value="1"/>
</dbReference>
<dbReference type="EC" id="5.6.2.2" evidence="3"/>
<feature type="non-terminal residue" evidence="8">
    <location>
        <position position="130"/>
    </location>
</feature>
<dbReference type="PANTHER" id="PTHR10169">
    <property type="entry name" value="DNA TOPOISOMERASE/GYRASE"/>
    <property type="match status" value="1"/>
</dbReference>
<dbReference type="GO" id="GO:0005634">
    <property type="term" value="C:nucleus"/>
    <property type="evidence" value="ECO:0007669"/>
    <property type="project" value="TreeGrafter"/>
</dbReference>
<comment type="caution">
    <text evidence="8">The sequence shown here is derived from an EMBL/GenBank/DDBJ whole genome shotgun (WGS) entry which is preliminary data.</text>
</comment>
<dbReference type="PANTHER" id="PTHR10169:SF38">
    <property type="entry name" value="DNA TOPOISOMERASE 2"/>
    <property type="match status" value="1"/>
</dbReference>
<evidence type="ECO:0000256" key="3">
    <source>
        <dbReference type="ARBA" id="ARBA00012895"/>
    </source>
</evidence>
<sequence>MDEDYEETKGGKGKGGKTKEAKEKYEKMTHKEHVLARPDMYAGSRESTEATMWVVNEELGKMEEEQIKYIPVLYKIFDEILVNASDNKHRDDPELKIKMTYIKVNIDADNGIISVENDGAVIPVEVNKKD</sequence>
<evidence type="ECO:0000313" key="8">
    <source>
        <dbReference type="EMBL" id="KAA6389143.1"/>
    </source>
</evidence>
<dbReference type="OrthoDB" id="276498at2759"/>
<accession>A0A5J4W3R0</accession>
<proteinExistence type="predicted"/>
<dbReference type="GO" id="GO:0000819">
    <property type="term" value="P:sister chromatid segregation"/>
    <property type="evidence" value="ECO:0007669"/>
    <property type="project" value="TreeGrafter"/>
</dbReference>
<dbReference type="EMBL" id="SNRW01003700">
    <property type="protein sequence ID" value="KAA6389143.1"/>
    <property type="molecule type" value="Genomic_DNA"/>
</dbReference>
<evidence type="ECO:0000313" key="9">
    <source>
        <dbReference type="Proteomes" id="UP000324800"/>
    </source>
</evidence>
<keyword evidence="6 8" id="KW-0413">Isomerase</keyword>
<dbReference type="GO" id="GO:0000712">
    <property type="term" value="P:resolution of meiotic recombination intermediates"/>
    <property type="evidence" value="ECO:0007669"/>
    <property type="project" value="TreeGrafter"/>
</dbReference>
<dbReference type="GO" id="GO:0003677">
    <property type="term" value="F:DNA binding"/>
    <property type="evidence" value="ECO:0007669"/>
    <property type="project" value="UniProtKB-KW"/>
</dbReference>
<evidence type="ECO:0000256" key="5">
    <source>
        <dbReference type="ARBA" id="ARBA00023125"/>
    </source>
</evidence>
<dbReference type="InterPro" id="IPR050634">
    <property type="entry name" value="DNA_Topoisomerase_II"/>
</dbReference>
<keyword evidence="4" id="KW-0799">Topoisomerase</keyword>
<organism evidence="8 9">
    <name type="scientific">Streblomastix strix</name>
    <dbReference type="NCBI Taxonomy" id="222440"/>
    <lineage>
        <taxon>Eukaryota</taxon>
        <taxon>Metamonada</taxon>
        <taxon>Preaxostyla</taxon>
        <taxon>Oxymonadida</taxon>
        <taxon>Streblomastigidae</taxon>
        <taxon>Streblomastix</taxon>
    </lineage>
</organism>
<evidence type="ECO:0000256" key="2">
    <source>
        <dbReference type="ARBA" id="ARBA00001946"/>
    </source>
</evidence>
<comment type="catalytic activity">
    <reaction evidence="1">
        <text>ATP-dependent breakage, passage and rejoining of double-stranded DNA.</text>
        <dbReference type="EC" id="5.6.2.2"/>
    </reaction>
</comment>
<dbReference type="InterPro" id="IPR036890">
    <property type="entry name" value="HATPase_C_sf"/>
</dbReference>
<dbReference type="Gene3D" id="3.30.565.10">
    <property type="entry name" value="Histidine kinase-like ATPase, C-terminal domain"/>
    <property type="match status" value="1"/>
</dbReference>
<gene>
    <name evidence="8" type="ORF">EZS28_015328</name>
</gene>
<keyword evidence="5" id="KW-0238">DNA-binding</keyword>
<feature type="region of interest" description="Disordered" evidence="7">
    <location>
        <begin position="1"/>
        <end position="30"/>
    </location>
</feature>
<protein>
    <recommendedName>
        <fullName evidence="3">DNA topoisomerase (ATP-hydrolyzing)</fullName>
        <ecNumber evidence="3">5.6.2.2</ecNumber>
    </recommendedName>
</protein>
<feature type="compositionally biased region" description="Basic and acidic residues" evidence="7">
    <location>
        <begin position="17"/>
        <end position="30"/>
    </location>
</feature>
<dbReference type="AlphaFoldDB" id="A0A5J4W3R0"/>
<evidence type="ECO:0000256" key="7">
    <source>
        <dbReference type="SAM" id="MobiDB-lite"/>
    </source>
</evidence>
<evidence type="ECO:0000256" key="6">
    <source>
        <dbReference type="ARBA" id="ARBA00023235"/>
    </source>
</evidence>